<keyword evidence="3" id="KW-1185">Reference proteome</keyword>
<dbReference type="OrthoDB" id="5894062at2"/>
<evidence type="ECO:0000256" key="1">
    <source>
        <dbReference type="SAM" id="Phobius"/>
    </source>
</evidence>
<proteinExistence type="predicted"/>
<evidence type="ECO:0008006" key="4">
    <source>
        <dbReference type="Google" id="ProtNLM"/>
    </source>
</evidence>
<dbReference type="InterPro" id="IPR014318">
    <property type="entry name" value="Phageshock_PspG"/>
</dbReference>
<organism evidence="2 3">
    <name type="scientific">Candidatus Enterovibrio altilux</name>
    <dbReference type="NCBI Taxonomy" id="1927128"/>
    <lineage>
        <taxon>Bacteria</taxon>
        <taxon>Pseudomonadati</taxon>
        <taxon>Pseudomonadota</taxon>
        <taxon>Gammaproteobacteria</taxon>
        <taxon>Vibrionales</taxon>
        <taxon>Vibrionaceae</taxon>
        <taxon>Enterovibrio</taxon>
    </lineage>
</organism>
<dbReference type="EMBL" id="CP020663">
    <property type="protein sequence ID" value="ATF10358.1"/>
    <property type="molecule type" value="Genomic_DNA"/>
</dbReference>
<name>A0A291BBG4_9GAMM</name>
<keyword evidence="1" id="KW-0812">Transmembrane</keyword>
<feature type="transmembrane region" description="Helical" evidence="1">
    <location>
        <begin position="43"/>
        <end position="61"/>
    </location>
</feature>
<accession>A0A291BBG4</accession>
<feature type="transmembrane region" description="Helical" evidence="1">
    <location>
        <begin position="12"/>
        <end position="37"/>
    </location>
</feature>
<dbReference type="AlphaFoldDB" id="A0A291BBG4"/>
<keyword evidence="1" id="KW-0472">Membrane</keyword>
<dbReference type="Pfam" id="PF09583">
    <property type="entry name" value="Phageshock_PspG"/>
    <property type="match status" value="1"/>
</dbReference>
<dbReference type="RefSeq" id="WP_096619785.1">
    <property type="nucleotide sequence ID" value="NZ_CP020663.1"/>
</dbReference>
<dbReference type="Proteomes" id="UP000218160">
    <property type="component" value="Chromosome 2"/>
</dbReference>
<evidence type="ECO:0000313" key="2">
    <source>
        <dbReference type="EMBL" id="ATF10358.1"/>
    </source>
</evidence>
<evidence type="ECO:0000313" key="3">
    <source>
        <dbReference type="Proteomes" id="UP000218160"/>
    </source>
</evidence>
<gene>
    <name evidence="2" type="ORF">BTN50_1943</name>
</gene>
<protein>
    <recommendedName>
        <fullName evidence="4">Inner membrane protein</fullName>
    </recommendedName>
</protein>
<sequence>MIVSLFLVGFTIVLLAMGWSLIGIIVAVAFGFVIMALVGMIDLIFKLLFWLVLIVVVMWLLKGSNKHAT</sequence>
<reference evidence="3" key="1">
    <citation type="submission" date="2017-04" db="EMBL/GenBank/DDBJ databases">
        <title>Genome evolution of the luminous symbionts of deep sea anglerfish.</title>
        <authorList>
            <person name="Hendry T.A."/>
        </authorList>
    </citation>
    <scope>NUCLEOTIDE SEQUENCE [LARGE SCALE GENOMIC DNA]</scope>
</reference>
<keyword evidence="1" id="KW-1133">Transmembrane helix</keyword>
<dbReference type="KEGG" id="elux:BTN50_1943"/>